<evidence type="ECO:0000313" key="2">
    <source>
        <dbReference type="Proteomes" id="UP000007838"/>
    </source>
</evidence>
<gene>
    <name evidence="1" type="ORF">EcWSU1_00465</name>
</gene>
<dbReference type="EMBL" id="CP002886">
    <property type="protein sequence ID" value="AEW71905.1"/>
    <property type="molecule type" value="Genomic_DNA"/>
</dbReference>
<proteinExistence type="predicted"/>
<reference evidence="1 2" key="1">
    <citation type="journal article" date="2011" name="Stand. Genomic Sci.">
        <title>Complete genome of the onion pathogen Enterobacter cloacae EcWSU1.</title>
        <authorList>
            <person name="Humann J.L."/>
            <person name="Wildung M."/>
            <person name="Cheng C.H."/>
            <person name="Lee T."/>
            <person name="Stewart J.E."/>
            <person name="Drew J.C."/>
            <person name="Triplett E.W."/>
            <person name="Main D."/>
            <person name="Schroeder B.K."/>
        </authorList>
    </citation>
    <scope>NUCLEOTIDE SEQUENCE [LARGE SCALE GENOMIC DNA]</scope>
    <source>
        <strain evidence="1 2">EcWSU1</strain>
    </source>
</reference>
<organism evidence="1 2">
    <name type="scientific">Enterobacter ludwigii</name>
    <dbReference type="NCBI Taxonomy" id="299767"/>
    <lineage>
        <taxon>Bacteria</taxon>
        <taxon>Pseudomonadati</taxon>
        <taxon>Pseudomonadota</taxon>
        <taxon>Gammaproteobacteria</taxon>
        <taxon>Enterobacterales</taxon>
        <taxon>Enterobacteriaceae</taxon>
        <taxon>Enterobacter</taxon>
        <taxon>Enterobacter cloacae complex</taxon>
    </lineage>
</organism>
<protein>
    <submittedName>
        <fullName evidence="1">Uncharacterized protein</fullName>
    </submittedName>
</protein>
<evidence type="ECO:0000313" key="1">
    <source>
        <dbReference type="EMBL" id="AEW71905.1"/>
    </source>
</evidence>
<dbReference type="KEGG" id="eec:EcWSU1_00465"/>
<sequence length="163" mass="18511">MRKLFFAVFAFECDVIGTFFHCKTGRNRLSMTDAVAVRADQHIFNAIRQIRTGFTDHFVLVDAVHGGIRRVQRELVNLLVGQEGVFNLDQVFAAHFTRRQVQADGDTLVGFGQLEQRQQLKADLGRDVVNHGATFDGFNLEFVIVCHCHFPLQSQFAIQNQCQ</sequence>
<dbReference type="AlphaFoldDB" id="G8LK60"/>
<dbReference type="HOGENOM" id="CLU_1624557_0_0_6"/>
<name>G8LK60_9ENTR</name>
<accession>G8LK60</accession>
<dbReference type="Proteomes" id="UP000007838">
    <property type="component" value="Chromosome"/>
</dbReference>